<name>A0A8J8P607_HALGN</name>
<organism evidence="1 2">
    <name type="scientific">Halteria grandinella</name>
    <dbReference type="NCBI Taxonomy" id="5974"/>
    <lineage>
        <taxon>Eukaryota</taxon>
        <taxon>Sar</taxon>
        <taxon>Alveolata</taxon>
        <taxon>Ciliophora</taxon>
        <taxon>Intramacronucleata</taxon>
        <taxon>Spirotrichea</taxon>
        <taxon>Stichotrichia</taxon>
        <taxon>Sporadotrichida</taxon>
        <taxon>Halteriidae</taxon>
        <taxon>Halteria</taxon>
    </lineage>
</organism>
<accession>A0A8J8P607</accession>
<gene>
    <name evidence="1" type="ORF">FGO68_gene16704</name>
</gene>
<evidence type="ECO:0000313" key="1">
    <source>
        <dbReference type="EMBL" id="TNV87863.1"/>
    </source>
</evidence>
<dbReference type="EMBL" id="RRYP01000182">
    <property type="protein sequence ID" value="TNV87863.1"/>
    <property type="molecule type" value="Genomic_DNA"/>
</dbReference>
<sequence>MRRQTNKECFLALLLRTFSYFRCLNRLNMSFIKSLINLSATNRDIKHRLQPFSMEKKVHHELFCLDAYRSSPYFEEGKDDPPFYFNALVYCIDSQSQEAFLTFQLSIIYQCTVQMFIIRRMALYEIGLLISLNIIIKGQYQNALNFIGVNLLLLKCQNPQQFFVLHL</sequence>
<protein>
    <submittedName>
        <fullName evidence="1">Uncharacterized protein</fullName>
    </submittedName>
</protein>
<comment type="caution">
    <text evidence="1">The sequence shown here is derived from an EMBL/GenBank/DDBJ whole genome shotgun (WGS) entry which is preliminary data.</text>
</comment>
<evidence type="ECO:0000313" key="2">
    <source>
        <dbReference type="Proteomes" id="UP000785679"/>
    </source>
</evidence>
<proteinExistence type="predicted"/>
<keyword evidence="2" id="KW-1185">Reference proteome</keyword>
<dbReference type="Proteomes" id="UP000785679">
    <property type="component" value="Unassembled WGS sequence"/>
</dbReference>
<dbReference type="AlphaFoldDB" id="A0A8J8P607"/>
<reference evidence="1" key="1">
    <citation type="submission" date="2019-06" db="EMBL/GenBank/DDBJ databases">
        <authorList>
            <person name="Zheng W."/>
        </authorList>
    </citation>
    <scope>NUCLEOTIDE SEQUENCE</scope>
    <source>
        <strain evidence="1">QDHG01</strain>
    </source>
</reference>